<dbReference type="GO" id="GO:0008270">
    <property type="term" value="F:zinc ion binding"/>
    <property type="evidence" value="ECO:0007669"/>
    <property type="project" value="UniProtKB-KW"/>
</dbReference>
<dbReference type="RefSeq" id="XP_029216748.1">
    <property type="nucleotide sequence ID" value="XM_029360081.1"/>
</dbReference>
<dbReference type="PROSITE" id="PS50103">
    <property type="entry name" value="ZF_C3H1"/>
    <property type="match status" value="2"/>
</dbReference>
<accession>A0A2A9M462</accession>
<evidence type="ECO:0000256" key="1">
    <source>
        <dbReference type="ARBA" id="ARBA00022723"/>
    </source>
</evidence>
<dbReference type="SMART" id="SM00356">
    <property type="entry name" value="ZnF_C3H1"/>
    <property type="match status" value="2"/>
</dbReference>
<dbReference type="InterPro" id="IPR036855">
    <property type="entry name" value="Znf_CCCH_sf"/>
</dbReference>
<feature type="zinc finger region" description="C3H1-type" evidence="4">
    <location>
        <begin position="272"/>
        <end position="299"/>
    </location>
</feature>
<feature type="compositionally biased region" description="Low complexity" evidence="5">
    <location>
        <begin position="220"/>
        <end position="233"/>
    </location>
</feature>
<dbReference type="Gene3D" id="3.10.590.10">
    <property type="entry name" value="ph1033 like domains"/>
    <property type="match status" value="1"/>
</dbReference>
<dbReference type="PANTHER" id="PTHR12357:SF3">
    <property type="entry name" value="YTH DOMAIN-CONTAINING PROTEIN 1"/>
    <property type="match status" value="1"/>
</dbReference>
<dbReference type="VEuPathDB" id="ToxoDB:BESB_013510"/>
<dbReference type="GO" id="GO:0003729">
    <property type="term" value="F:mRNA binding"/>
    <property type="evidence" value="ECO:0007669"/>
    <property type="project" value="TreeGrafter"/>
</dbReference>
<evidence type="ECO:0000256" key="3">
    <source>
        <dbReference type="ARBA" id="ARBA00022833"/>
    </source>
</evidence>
<evidence type="ECO:0000313" key="8">
    <source>
        <dbReference type="EMBL" id="PFH32739.1"/>
    </source>
</evidence>
<organism evidence="8 9">
    <name type="scientific">Besnoitia besnoiti</name>
    <name type="common">Apicomplexan protozoan</name>
    <dbReference type="NCBI Taxonomy" id="94643"/>
    <lineage>
        <taxon>Eukaryota</taxon>
        <taxon>Sar</taxon>
        <taxon>Alveolata</taxon>
        <taxon>Apicomplexa</taxon>
        <taxon>Conoidasida</taxon>
        <taxon>Coccidia</taxon>
        <taxon>Eucoccidiorida</taxon>
        <taxon>Eimeriorina</taxon>
        <taxon>Sarcocystidae</taxon>
        <taxon>Besnoitia</taxon>
    </lineage>
</organism>
<dbReference type="GO" id="GO:0005654">
    <property type="term" value="C:nucleoplasm"/>
    <property type="evidence" value="ECO:0007669"/>
    <property type="project" value="TreeGrafter"/>
</dbReference>
<name>A0A2A9M462_BESBE</name>
<dbReference type="CDD" id="cd21134">
    <property type="entry name" value="YTH"/>
    <property type="match status" value="1"/>
</dbReference>
<dbReference type="Gene3D" id="4.10.1000.10">
    <property type="entry name" value="Zinc finger, CCCH-type"/>
    <property type="match status" value="1"/>
</dbReference>
<dbReference type="SUPFAM" id="SSF90229">
    <property type="entry name" value="CCCH zinc finger"/>
    <property type="match status" value="1"/>
</dbReference>
<dbReference type="PANTHER" id="PTHR12357">
    <property type="entry name" value="YTH YT521-B HOMOLOGY DOMAIN-CONTAINING"/>
    <property type="match status" value="1"/>
</dbReference>
<feature type="region of interest" description="Disordered" evidence="5">
    <location>
        <begin position="677"/>
        <end position="697"/>
    </location>
</feature>
<dbReference type="AlphaFoldDB" id="A0A2A9M462"/>
<dbReference type="EMBL" id="NWUJ01000010">
    <property type="protein sequence ID" value="PFH32739.1"/>
    <property type="molecule type" value="Genomic_DNA"/>
</dbReference>
<evidence type="ECO:0000256" key="5">
    <source>
        <dbReference type="SAM" id="MobiDB-lite"/>
    </source>
</evidence>
<comment type="caution">
    <text evidence="8">The sequence shown here is derived from an EMBL/GenBank/DDBJ whole genome shotgun (WGS) entry which is preliminary data.</text>
</comment>
<feature type="region of interest" description="Disordered" evidence="5">
    <location>
        <begin position="207"/>
        <end position="247"/>
    </location>
</feature>
<dbReference type="Pfam" id="PF04146">
    <property type="entry name" value="YTH"/>
    <property type="match status" value="1"/>
</dbReference>
<feature type="compositionally biased region" description="Low complexity" evidence="5">
    <location>
        <begin position="370"/>
        <end position="383"/>
    </location>
</feature>
<keyword evidence="9" id="KW-1185">Reference proteome</keyword>
<evidence type="ECO:0000259" key="7">
    <source>
        <dbReference type="PROSITE" id="PS50882"/>
    </source>
</evidence>
<feature type="zinc finger region" description="C3H1-type" evidence="4">
    <location>
        <begin position="149"/>
        <end position="176"/>
    </location>
</feature>
<keyword evidence="3 4" id="KW-0862">Zinc</keyword>
<dbReference type="GO" id="GO:0000398">
    <property type="term" value="P:mRNA splicing, via spliceosome"/>
    <property type="evidence" value="ECO:0007669"/>
    <property type="project" value="TreeGrafter"/>
</dbReference>
<feature type="domain" description="C3H1-type" evidence="6">
    <location>
        <begin position="272"/>
        <end position="299"/>
    </location>
</feature>
<keyword evidence="2 4" id="KW-0863">Zinc-finger</keyword>
<proteinExistence type="predicted"/>
<dbReference type="InterPro" id="IPR000571">
    <property type="entry name" value="Znf_CCCH"/>
</dbReference>
<dbReference type="GO" id="GO:0048024">
    <property type="term" value="P:regulation of mRNA splicing, via spliceosome"/>
    <property type="evidence" value="ECO:0007669"/>
    <property type="project" value="TreeGrafter"/>
</dbReference>
<dbReference type="STRING" id="94643.A0A2A9M462"/>
<dbReference type="KEGG" id="bbes:BESB_013510"/>
<reference evidence="8 9" key="1">
    <citation type="submission" date="2017-09" db="EMBL/GenBank/DDBJ databases">
        <title>Genome sequencing of Besnoitia besnoiti strain Bb-Ger1.</title>
        <authorList>
            <person name="Schares G."/>
            <person name="Venepally P."/>
            <person name="Lorenzi H.A."/>
        </authorList>
    </citation>
    <scope>NUCLEOTIDE SEQUENCE [LARGE SCALE GENOMIC DNA]</scope>
    <source>
        <strain evidence="8 9">Bb-Ger1</strain>
    </source>
</reference>
<dbReference type="GO" id="GO:1990247">
    <property type="term" value="F:N6-methyladenosine-containing RNA reader activity"/>
    <property type="evidence" value="ECO:0007669"/>
    <property type="project" value="TreeGrafter"/>
</dbReference>
<evidence type="ECO:0000256" key="4">
    <source>
        <dbReference type="PROSITE-ProRule" id="PRU00723"/>
    </source>
</evidence>
<feature type="region of interest" description="Disordered" evidence="5">
    <location>
        <begin position="370"/>
        <end position="402"/>
    </location>
</feature>
<feature type="compositionally biased region" description="Gly residues" evidence="5">
    <location>
        <begin position="679"/>
        <end position="691"/>
    </location>
</feature>
<evidence type="ECO:0000313" key="9">
    <source>
        <dbReference type="Proteomes" id="UP000224006"/>
    </source>
</evidence>
<feature type="domain" description="C3H1-type" evidence="6">
    <location>
        <begin position="149"/>
        <end position="176"/>
    </location>
</feature>
<evidence type="ECO:0000259" key="6">
    <source>
        <dbReference type="PROSITE" id="PS50103"/>
    </source>
</evidence>
<dbReference type="OrthoDB" id="1914176at2759"/>
<keyword evidence="1 4" id="KW-0479">Metal-binding</keyword>
<dbReference type="InterPro" id="IPR007275">
    <property type="entry name" value="YTH_domain"/>
</dbReference>
<sequence>MSAPPPAPNGSAASAAVACSLPPLLPPSYPFSSFSSPSLALSAQARALLPLLSSSLPASGTSLQKKPRKKRRLCDFVTHASAASSQASPLIPQVPSGGHLPPASALTVTDNRFQFSFEPSLEQQKQEEVRLLNEQGIARADCVSGRQWGRHTVVCRHWWKGMCMKGEFCDFLHQLIYHRMPACRNQLCCPDTRRGCCPFRHEEAAPASAAGGPKGPPGAPASAAVGDGASALARSQHEADDGGKLGAAQSAFAPSLPDFTSTDYVSGGATGAIHQQECVNYFLGFCKLGPKCRRKHTARNRRDIPPILPSWFLEQILANPQVFPTELDPESQEQLSQVIAQCRQLSQAARAAVSGASGASHAGHGGAFASSLGRGSSVSRSAGVGDGAGGSRSESQPSEGPTSAFRALAFASSTHGAGGGGLGRVLAAQRDEHGAPLASGLSSSSCALLAPSTTCAVPLLVDPLGQPASPQSTKRFFIIKSNRMSNIYTSIQHGVWATSKGNTRKLINAFNSTDHILLLFSANESGGFQGFGRMMSLPDPQLFPGIWGPVQLRLGGNFRVMWLKQCKVEFEELGKVTNPWNDDLPLRKSRDGTEVPPALGSLLCTAMAQRASEDLLAGTGIDQTMRIDHTTFFAMLLQNKLLPLPPSRSIQGTLQPTAPIELRDRTFAASQAPVFASTAGGGTAGGEGGAAFGAQQR</sequence>
<dbReference type="GeneID" id="40306413"/>
<gene>
    <name evidence="8" type="ORF">BESB_013510</name>
</gene>
<feature type="domain" description="YTH" evidence="7">
    <location>
        <begin position="474"/>
        <end position="607"/>
    </location>
</feature>
<dbReference type="Proteomes" id="UP000224006">
    <property type="component" value="Chromosome IX"/>
</dbReference>
<dbReference type="InterPro" id="IPR045168">
    <property type="entry name" value="YTH_prot"/>
</dbReference>
<protein>
    <submittedName>
        <fullName evidence="8">Zinc finger (CCCH type) motif-containing protein</fullName>
    </submittedName>
</protein>
<dbReference type="PROSITE" id="PS50882">
    <property type="entry name" value="YTH"/>
    <property type="match status" value="1"/>
</dbReference>
<evidence type="ECO:0000256" key="2">
    <source>
        <dbReference type="ARBA" id="ARBA00022771"/>
    </source>
</evidence>